<evidence type="ECO:0000313" key="1">
    <source>
        <dbReference type="EMBL" id="MDT1064382.1"/>
    </source>
</evidence>
<sequence>MNDIEIKNPINPKDHLQDLHKDKPITLSTNWLTGLAPISPDTQAVVV</sequence>
<comment type="caution">
    <text evidence="1">The sequence shown here is derived from an EMBL/GenBank/DDBJ whole genome shotgun (WGS) entry which is preliminary data.</text>
</comment>
<reference evidence="2" key="1">
    <citation type="submission" date="2023-07" db="EMBL/GenBank/DDBJ databases">
        <title>Characterization of two Paracoccaceae strains isolated from Phycosphere and proposal of Xinfangfangia lacusdiani sp. nov.</title>
        <authorList>
            <person name="Deng Y."/>
            <person name="Zhang Y.Q."/>
        </authorList>
    </citation>
    <scope>NUCLEOTIDE SEQUENCE [LARGE SCALE GENOMIC DNA]</scope>
    <source>
        <strain evidence="2">CPCC 101403</strain>
    </source>
</reference>
<evidence type="ECO:0000313" key="2">
    <source>
        <dbReference type="Proteomes" id="UP001251085"/>
    </source>
</evidence>
<dbReference type="Proteomes" id="UP001251085">
    <property type="component" value="Unassembled WGS sequence"/>
</dbReference>
<keyword evidence="2" id="KW-1185">Reference proteome</keyword>
<dbReference type="EMBL" id="JAVRQI010000021">
    <property type="protein sequence ID" value="MDT1064382.1"/>
    <property type="molecule type" value="Genomic_DNA"/>
</dbReference>
<protein>
    <submittedName>
        <fullName evidence="1">Uncharacterized protein</fullName>
    </submittedName>
</protein>
<dbReference type="RefSeq" id="WP_311761471.1">
    <property type="nucleotide sequence ID" value="NZ_JAVRQI010000021.1"/>
</dbReference>
<organism evidence="1 2">
    <name type="scientific">Paracoccus broussonetiae</name>
    <dbReference type="NCBI Taxonomy" id="3075834"/>
    <lineage>
        <taxon>Bacteria</taxon>
        <taxon>Pseudomonadati</taxon>
        <taxon>Pseudomonadota</taxon>
        <taxon>Alphaproteobacteria</taxon>
        <taxon>Rhodobacterales</taxon>
        <taxon>Paracoccaceae</taxon>
        <taxon>Paracoccus</taxon>
    </lineage>
</organism>
<accession>A0ABU3EJF4</accession>
<name>A0ABU3EJF4_9RHOB</name>
<gene>
    <name evidence="1" type="ORF">RM190_21150</name>
</gene>
<proteinExistence type="predicted"/>